<feature type="transmembrane region" description="Helical" evidence="2">
    <location>
        <begin position="1007"/>
        <end position="1025"/>
    </location>
</feature>
<sequence>MALLPVQPLPPGGTSVCTAQSVFTSLIMAMFADSLKRDAQSDMQTPDNVRDEYDFVIVGGGTAGCVLARRLSEVRGWRVLLLEAGAEEPPETAVPSFFSYGVVSDTARVMLSRPQRNGAAPLGSPTIYGNVLGGSSAINGMLYTRGNREDYRRLKHLGWGYDDVLPYFKKAEDNLDPDVANDTEHHATGGPLSVQWLPYRDPNAVLIKAALLEQGFGDLNDINGASQLSADNRTSAFFYQTTTQRGRRMSTNKSYLEPVRGSRDNLHVVTRARVTRVSVREGSAEAVEFTDKHGAARSVRATKEVIVSAGALGSPHLLLLSGLGPRKHLASVGIPVVLDLPVGRNLREHVSVLGHVFTMAKGKTTDEDIKQRLANLDLWNHTGEGRAGSIGPVVVGAFYRTKYQVSDDPRPDIQLQVSGLDLDLGWLPKLARGCPVPVGDVTHYNLLHFLPVLLRQRSAGAVTLRSANPRRPPVVDFNLLEDERDLAVLVEVLEFFTRTLASSSVFKEMGAPGTALRPVAYPAAWRPEGALLSPGRAARSACASGPSASSARWSPKVLPQCALVLPWFGRRYFECVARTATFPVFHSSGTCKMGAASDPTAVVDPSLVVRGTENLRVVDASVIPDSLSGNPLAPRSRLVIVVGHAPWLGHFLSRVSALQPPPFLLLEPSPATPERPVADNNGSDDYSRELTKGLSGWLATDALLILEDAEEFLSAVELLPPRAHRAGLLVVLFQRPLRVRYRRPPRAGRRDREGALFPPLCGLQVVDESTRRLLRTAVHIGRWDTTVFVLQGADSGSFLGLRPWHIGCRNSTPVPLASWTASDGFKPRQISLDSPKMCAWYKFNGCPLRTMYFVAPPNSILIHEPGNPRPRLGGFTGRVLDAMSGALNATFLLKKSKVSAVFTTFRGVTVPNQLGETAMGRTDLTVGPITAVVDRAKILDWGSLPLTECYVWLVPSSVGNRERSGLWTVVASFPAEMWALVVCATALVVLVVVLVGRVEPRAPRLPVGLVAYVVSAALVNQPIRALGRPPAAPATRALYGTWLVTALVVSTAYQAKLWSIMSRDNRVGLLSLEDLIDTDLPIHIPYFLLDGWRVTRNASLRVLVQRAEHEPRPVSLGAFRWDDRIWLVESDMATFNGAFKRLQGSESETLMWRVPLTGCFSTNPSNYYATARGSPLLLRFNVLWERLWQGGILQQMMDDALLSSGRVTSGGVRYSWLSERASRQPYG</sequence>
<dbReference type="InterPro" id="IPR000172">
    <property type="entry name" value="GMC_OxRdtase_N"/>
</dbReference>
<dbReference type="GO" id="GO:0050660">
    <property type="term" value="F:flavin adenine dinucleotide binding"/>
    <property type="evidence" value="ECO:0007669"/>
    <property type="project" value="InterPro"/>
</dbReference>
<dbReference type="Pfam" id="PF00732">
    <property type="entry name" value="GMC_oxred_N"/>
    <property type="match status" value="1"/>
</dbReference>
<feature type="transmembrane region" description="Helical" evidence="2">
    <location>
        <begin position="1037"/>
        <end position="1055"/>
    </location>
</feature>
<name>A0AAE1HL58_9NEOP</name>
<dbReference type="SUPFAM" id="SSF54373">
    <property type="entry name" value="FAD-linked reductases, C-terminal domain"/>
    <property type="match status" value="1"/>
</dbReference>
<proteinExistence type="inferred from homology"/>
<accession>A0AAE1HL58</accession>
<dbReference type="SUPFAM" id="SSF51905">
    <property type="entry name" value="FAD/NAD(P)-binding domain"/>
    <property type="match status" value="1"/>
</dbReference>
<dbReference type="AlphaFoldDB" id="A0AAE1HL58"/>
<dbReference type="Pfam" id="PF05199">
    <property type="entry name" value="GMC_oxred_C"/>
    <property type="match status" value="1"/>
</dbReference>
<dbReference type="Gene3D" id="1.10.287.70">
    <property type="match status" value="1"/>
</dbReference>
<protein>
    <submittedName>
        <fullName evidence="4">Glucose dehydrogenase [FAD, quinone]</fullName>
    </submittedName>
</protein>
<gene>
    <name evidence="4" type="ORF">KUF71_000389</name>
</gene>
<dbReference type="InterPro" id="IPR012132">
    <property type="entry name" value="GMC_OxRdtase"/>
</dbReference>
<keyword evidence="2" id="KW-1133">Transmembrane helix</keyword>
<evidence type="ECO:0000313" key="4">
    <source>
        <dbReference type="EMBL" id="KAK3923307.1"/>
    </source>
</evidence>
<feature type="domain" description="Glucose-methanol-choline oxidoreductase N-terminal" evidence="3">
    <location>
        <begin position="310"/>
        <end position="324"/>
    </location>
</feature>
<dbReference type="GO" id="GO:0016614">
    <property type="term" value="F:oxidoreductase activity, acting on CH-OH group of donors"/>
    <property type="evidence" value="ECO:0007669"/>
    <property type="project" value="InterPro"/>
</dbReference>
<dbReference type="Proteomes" id="UP001219518">
    <property type="component" value="Unassembled WGS sequence"/>
</dbReference>
<dbReference type="PANTHER" id="PTHR11552">
    <property type="entry name" value="GLUCOSE-METHANOL-CHOLINE GMC OXIDOREDUCTASE"/>
    <property type="match status" value="1"/>
</dbReference>
<dbReference type="Gene3D" id="3.50.50.60">
    <property type="entry name" value="FAD/NAD(P)-binding domain"/>
    <property type="match status" value="2"/>
</dbReference>
<comment type="similarity">
    <text evidence="1">Belongs to the GMC oxidoreductase family.</text>
</comment>
<reference evidence="4" key="2">
    <citation type="journal article" date="2023" name="BMC Genomics">
        <title>Pest status, molecular evolution, and epigenetic factors derived from the genome assembly of Frankliniella fusca, a thysanopteran phytovirus vector.</title>
        <authorList>
            <person name="Catto M.A."/>
            <person name="Labadie P.E."/>
            <person name="Jacobson A.L."/>
            <person name="Kennedy G.G."/>
            <person name="Srinivasan R."/>
            <person name="Hunt B.G."/>
        </authorList>
    </citation>
    <scope>NUCLEOTIDE SEQUENCE</scope>
    <source>
        <strain evidence="4">PL_HMW_Pooled</strain>
    </source>
</reference>
<evidence type="ECO:0000256" key="2">
    <source>
        <dbReference type="SAM" id="Phobius"/>
    </source>
</evidence>
<feature type="transmembrane region" description="Helical" evidence="2">
    <location>
        <begin position="977"/>
        <end position="995"/>
    </location>
</feature>
<dbReference type="PROSITE" id="PS00624">
    <property type="entry name" value="GMC_OXRED_2"/>
    <property type="match status" value="1"/>
</dbReference>
<dbReference type="InterPro" id="IPR007867">
    <property type="entry name" value="GMC_OxRtase_C"/>
</dbReference>
<reference evidence="4" key="1">
    <citation type="submission" date="2021-07" db="EMBL/GenBank/DDBJ databases">
        <authorList>
            <person name="Catto M.A."/>
            <person name="Jacobson A."/>
            <person name="Kennedy G."/>
            <person name="Labadie P."/>
            <person name="Hunt B.G."/>
            <person name="Srinivasan R."/>
        </authorList>
    </citation>
    <scope>NUCLEOTIDE SEQUENCE</scope>
    <source>
        <strain evidence="4">PL_HMW_Pooled</strain>
        <tissue evidence="4">Head</tissue>
    </source>
</reference>
<evidence type="ECO:0000313" key="5">
    <source>
        <dbReference type="Proteomes" id="UP001219518"/>
    </source>
</evidence>
<dbReference type="InterPro" id="IPR036188">
    <property type="entry name" value="FAD/NAD-bd_sf"/>
</dbReference>
<keyword evidence="2" id="KW-0472">Membrane</keyword>
<dbReference type="Gene3D" id="3.30.560.10">
    <property type="entry name" value="Glucose Oxidase, domain 3"/>
    <property type="match status" value="2"/>
</dbReference>
<dbReference type="PANTHER" id="PTHR11552:SF217">
    <property type="entry name" value="GLUCOSE DEHYDROGENASE [FAD, QUINONE]"/>
    <property type="match status" value="1"/>
</dbReference>
<keyword evidence="5" id="KW-1185">Reference proteome</keyword>
<evidence type="ECO:0000256" key="1">
    <source>
        <dbReference type="ARBA" id="ARBA00010790"/>
    </source>
</evidence>
<keyword evidence="2" id="KW-0812">Transmembrane</keyword>
<evidence type="ECO:0000259" key="3">
    <source>
        <dbReference type="PROSITE" id="PS00624"/>
    </source>
</evidence>
<dbReference type="EMBL" id="JAHWGI010001142">
    <property type="protein sequence ID" value="KAK3923307.1"/>
    <property type="molecule type" value="Genomic_DNA"/>
</dbReference>
<comment type="caution">
    <text evidence="4">The sequence shown here is derived from an EMBL/GenBank/DDBJ whole genome shotgun (WGS) entry which is preliminary data.</text>
</comment>
<organism evidence="4 5">
    <name type="scientific">Frankliniella fusca</name>
    <dbReference type="NCBI Taxonomy" id="407009"/>
    <lineage>
        <taxon>Eukaryota</taxon>
        <taxon>Metazoa</taxon>
        <taxon>Ecdysozoa</taxon>
        <taxon>Arthropoda</taxon>
        <taxon>Hexapoda</taxon>
        <taxon>Insecta</taxon>
        <taxon>Pterygota</taxon>
        <taxon>Neoptera</taxon>
        <taxon>Paraneoptera</taxon>
        <taxon>Thysanoptera</taxon>
        <taxon>Terebrantia</taxon>
        <taxon>Thripoidea</taxon>
        <taxon>Thripidae</taxon>
        <taxon>Frankliniella</taxon>
    </lineage>
</organism>